<protein>
    <submittedName>
        <fullName evidence="1">Uncharacterized protein</fullName>
    </submittedName>
</protein>
<reference evidence="1 2" key="1">
    <citation type="submission" date="2024-09" db="EMBL/GenBank/DDBJ databases">
        <authorList>
            <person name="Sun Q."/>
            <person name="Mori K."/>
        </authorList>
    </citation>
    <scope>NUCLEOTIDE SEQUENCE [LARGE SCALE GENOMIC DNA]</scope>
    <source>
        <strain evidence="1 2">JCM 1334</strain>
    </source>
</reference>
<name>A0ABV5Y7Q8_ARTRM</name>
<dbReference type="RefSeq" id="WP_059389334.1">
    <property type="nucleotide sequence ID" value="NZ_BAAAWN010000001.1"/>
</dbReference>
<dbReference type="Proteomes" id="UP001589702">
    <property type="component" value="Unassembled WGS sequence"/>
</dbReference>
<accession>A0ABV5Y7Q8</accession>
<evidence type="ECO:0000313" key="1">
    <source>
        <dbReference type="EMBL" id="MFB9822125.1"/>
    </source>
</evidence>
<comment type="caution">
    <text evidence="1">The sequence shown here is derived from an EMBL/GenBank/DDBJ whole genome shotgun (WGS) entry which is preliminary data.</text>
</comment>
<proteinExistence type="predicted"/>
<keyword evidence="2" id="KW-1185">Reference proteome</keyword>
<organism evidence="1 2">
    <name type="scientific">Arthrobacter ramosus</name>
    <dbReference type="NCBI Taxonomy" id="1672"/>
    <lineage>
        <taxon>Bacteria</taxon>
        <taxon>Bacillati</taxon>
        <taxon>Actinomycetota</taxon>
        <taxon>Actinomycetes</taxon>
        <taxon>Micrococcales</taxon>
        <taxon>Micrococcaceae</taxon>
        <taxon>Arthrobacter</taxon>
    </lineage>
</organism>
<sequence length="77" mass="8770">MTVLQDYSFAMIQLPASYQEYLDGKDERFIQTVRPILMQSAADKLHGVRVLYNRGLTGHQAHLDDSIPYGTIVEDID</sequence>
<evidence type="ECO:0000313" key="2">
    <source>
        <dbReference type="Proteomes" id="UP001589702"/>
    </source>
</evidence>
<gene>
    <name evidence="1" type="ORF">ACFFP1_21885</name>
</gene>
<dbReference type="EMBL" id="JBHMBC010000040">
    <property type="protein sequence ID" value="MFB9822125.1"/>
    <property type="molecule type" value="Genomic_DNA"/>
</dbReference>